<reference evidence="6 7" key="1">
    <citation type="submission" date="2016-10" db="EMBL/GenBank/DDBJ databases">
        <authorList>
            <person name="de Groot N.N."/>
        </authorList>
    </citation>
    <scope>NUCLEOTIDE SEQUENCE [LARGE SCALE GENOMIC DNA]</scope>
    <source>
        <strain evidence="6 7">CGMCC 1.5070</strain>
    </source>
</reference>
<evidence type="ECO:0000256" key="1">
    <source>
        <dbReference type="ARBA" id="ARBA00022729"/>
    </source>
</evidence>
<feature type="compositionally biased region" description="Polar residues" evidence="2">
    <location>
        <begin position="4670"/>
        <end position="4690"/>
    </location>
</feature>
<feature type="region of interest" description="Disordered" evidence="2">
    <location>
        <begin position="158"/>
        <end position="204"/>
    </location>
</feature>
<evidence type="ECO:0000259" key="5">
    <source>
        <dbReference type="Pfam" id="PF13205"/>
    </source>
</evidence>
<feature type="transmembrane region" description="Helical" evidence="3">
    <location>
        <begin position="4754"/>
        <end position="4777"/>
    </location>
</feature>
<keyword evidence="3" id="KW-1133">Transmembrane helix</keyword>
<feature type="region of interest" description="Disordered" evidence="2">
    <location>
        <begin position="231"/>
        <end position="265"/>
    </location>
</feature>
<feature type="signal peptide" evidence="4">
    <location>
        <begin position="1"/>
        <end position="21"/>
    </location>
</feature>
<organism evidence="6 7">
    <name type="scientific">Hydrogenoanaerobacterium saccharovorans</name>
    <dbReference type="NCBI Taxonomy" id="474960"/>
    <lineage>
        <taxon>Bacteria</taxon>
        <taxon>Bacillati</taxon>
        <taxon>Bacillota</taxon>
        <taxon>Clostridia</taxon>
        <taxon>Eubacteriales</taxon>
        <taxon>Oscillospiraceae</taxon>
        <taxon>Hydrogenoanaerobacterium</taxon>
    </lineage>
</organism>
<sequence length="4823" mass="516117">MLKLKKVIAFLMALTFFCTESLFLVSAYIGSESNVSDQSESAAGQAKTSSNYIDGEEVKIDGKTYCLFSNLAKGEKLEDDGVQSEAFPEIDAALEARIQALTDDFTNIIGALSIHQPEDIFVDFGTPVTEFVLPKYLTAEDAEGREVVLMVQEWKQLDSKQSEASSSNTSSSETSSSNASSSEASSSITSSSETSSSNASSSEASSSIISSSETSSSNASSSEASSSIISSSETSSSNASSSEASSSSTASQSEQKTTNTVQSGVIQLPNKTEALTNTEDETAKEQIYTFIPILEKCVYEIDSTSMPVLTVHAVATPTEQSASRVRLASFEANFLGYDLGDSSSAMQFAYDTKSNAMGIQYRTGTGEYNSLFRDIDLYDTRIGMQTNFIASGFALSYKNSSGKLIDIRTPCATTAIENKNRVYFPDPGLKTAIDDNTYLIAWNFGDFRLDILYHYINGSRSFSKEYRLQAHTKMENIQLMECMDTNNSAQYWNQNIYRAYVGDCVFSILPVTPIFAYQGGLLGDYFFKVFTAYTPDKTFANSMGNGSAFGLKWITSTLSSGSTATYKYNGFVSTGDGAQDISVLSPAMQEIDTTEAAKTAMFNFDIVNLSSVSRTLSLSASTDSSSVKVNVGTSQVTVAPGGCTTVMVQATAPKSSPTHKANIYLKASDGSVSGQGVASLSVKTVTIGKNEAPDLTLSVLSENQPFMDYDSDYLYNLYVDEFPATLILTATDKEGLVVNNNGFSSKDNTKLYPTTITGKEPAGSASPTKIIYSITVDKPTTSPLDLRIEDIKVLDSAGSKWIWWEAGYYLNVKLKEKNPPTARGLWYQSPNPGQGYPPNSWFIMMGSMNTSNPPSGYGRVMVDGLKDDSSVRLVQYSFYNRGSSEPIKTLEDYSFSGVNVDFDIYGDVRATVYDRFGNTTTTSSEFKQADGTPLPLQGQLRIDKSPPDIKSLRATKALDGGLPIDLNQTYNYLQLTPEITDSASGIAKIEVISGNTVLKTVEPVGAPLTCNEPIEDIQAMGLQTLRLRVTDAAGNVAVSKDKIIIRMDSVRPALHITGYDGKWINKDINLLIDSETPVASKLTYTQKESTTEDWTKIGGPVSWNEQVSYDIRKDMDTVYDFKAVSESKREDTKSLPIRRDTIIPPQAEITVSGDTGTNGWYNSVTDSGKLQVSTTVEAAKTGESPNRVEYSLTKAGDTEKEMVVVDGLLPEITKDGVYSLCVQAKDEAGNVNTPLTMELHRDTAPPVVNKVNLAVDTTRKILNEISFGALFNDTVKVTIDASDGTSGIAYYLVKLADAVGDTIPDGAAADENGWVRHTKPFYIHKDYKGAVMVKAVDQAGHVSALYTKTMLEELTPPTVPNITATTEYGTYTSGEWVNKPVTIRIADSSALSGMYAYDYYETPNENPTRSTKFPTEKQYAASVQTDITAYALSNAGNTSSASDVFMLRCDLDSPVISVQSPLAPGMWTNQALRLELQAQVGISGISKVTVQRGTVKDSVFTPEAGFAPLDLTSSMVKGVTQGQLTAYTSAFFADENRVYRITVLNNAGTEVNYDYPVTCIDKVKPRQTTMHITPESPNGKENWYVTNPTIRFDTNIVDVDGITEGRSPVNVWYQLNKDGTQGAPTRLGSTIIGSSYDGNSLTALGKDNNDNCDIIPKAEFTGNMNAYESGAGSVNAPVITDTVATGVGASGSIGYKDSAKITYTGPGTAIGTSWQLQNFINTSYSSGTFYLTSDINLTGVSLNPGGKGNINFYGNGHTVTGLSQVMFGYLCYNSLVRDIVLESPKIDNVYQFSADGIVYGIITRTLEGTSQIVNCKINGATFTDQGTLTPRSSLAFVSGLTGAGTKITNCTVSGSTLIASNKNGGSNNIGGIAGGSGAEISNCEVINSTINAAGNSYVGMIVGSASTQVSNCLVQGGGITNAVYAGGAFGYSSNNIVNCTVKDVNISGSDYAGGLVGGINTGNISGCIVTNANVSGSNYVGGLAGSSTSGITNCAVTNGNVIATGGGSYIGGFAGFLTGTGTYTGNVTSANVNAPLANHVGGFAGRLNIRNVFTVNKSLGNVKGKDSVGGFVGSMIATAAATHCQALGNVDGSSNVGGFVGIADNCIPLSRCSASGNVTGSDSVGGLAGILTNTNLSQMSAQNNTVKGGGNTGGLVGKLTGSSSLSNLATAAAVSGTGNVGGLVGNATNTSSLGNCIYNGSGVTATGANVGGAVGLSDTTGTLQNITVSGSVSGGDYTGGVAGSVANTAIQYAIYKPGSVSGGNNVGGFIGALTGGSIYCCGANITQTTGGSNVGGFVGNNQGTIAYASTRISGAVTASTNQAGGFVGRNNQGYISSANVSASNISAQNNAGGFVGEMTDGSLSSCASLVSGSVSANRSGGFAGLISNGTVAFSQADTPIVSGSGVRGGFAGENYRGKTDIILNSDGVYEIIYWVQDAATNLGDSASTFVKVDTTSAKASTLTLLDSSDALIASYCSALTNVTYPSFYDYVRASVQAIDATSGVESIIYDLVSTTSQTPSLTMGISKKTVASDNVHFIAPANFQGIVLVQITDHAGNVHTINSNGLSLTTSTGITSATVASGVNGWYKNAPTISVNTSIVGGLAIANHQVSVNGGAWQNISGTTYTPTASGDFSFRARFSNNTYSVPSAALSVLLDTEGPQLSLSARSAVTGNLYRDSAMLSMIATDTGSGVAVTQYSMDGSSFITTNGQAQINAPFNGNVTVRSSDRVGNVTNKTIALIVDNIQPAVKLSAKDSDQKQYIPGTYGDTAKPVTVTIADGNSTLAGIDYYEVRLDGGAWQKISGNTVLVDKVGDTTVEARAVSNVNIVGPTSKIVISLENRSGEIAFTATANPAWTNHSRAIVITPANSVGFAQKIVYEVLENGSWVPVPVSNSYLADKEGIENWSLRARTEDGSVTTTRSATTYIDKTAPGDTTAGATEALTNGWYKELPIITVHRPTWVENTSPESTDYALFTDTRTSLAPLVGDKISISSDGSYTLLLRTKDEAGNIGGIKTYTVAVDTIVPVMQEPMEGFAAGLKKLFSKPFTVNLQATDAGSGVERYEYQLINGTEEPAQDAWVTGSSVTIPSSFNGVLYARAYDMAGNQSAIASYAYLVDSTAPEAPIITVVNPTPPLSEEQWYAQDVTVHIMYNGAVPTAGIKRLEYSLDGTWLPVPEDGNVTVTTEGLNRISARVVSNTHVAGQISYQNLRIDKTVPSFTLHSNAETWINGTAEVTATPTNIVKSPVTYYYSIDDGASYQKLDAVGTLKLSIVEDYNGKVFVFAKNEAGKSSTASSVNVKLDNTPPLNALFTAQGTISDDAWFSDTPVISIHPPQADNGSPISTYYHLIGDKTADWVKYDGISLPAIPTNVDGAHTIAYKTVDDAKNESAVKYLNLQVDRIPPTVEDITYHLPDDETSLNPLLDSLGFYQQEIGITIKANDDVSGSGLMNMKYYFSNSAKPSENPTWMTEDLRLKSSSTIYQRKNFAGYLHYVVYDKAGNASAEQVSGYLNISVKKPIITVTGNTSPVYRDWFKTQSVLTADILEENSGLKSVSVLYNGVPVYQKDYPTPQNEAEIVTAQQLGISVVQNGEGRTQVITISDGVKDFVHNDNTPTDTGRYEFTIQATNYNGNSESTLYCVYVDGCIPATPIVTHKLGNADGANYTVGTWTNTSIATLIADDPKLQTLSGIERFEVSVSQDNTEWSAWTPINMPLEAQHLINNQINSNAYHKFRSVSMVGIEGNESIAYHCMVDAQKPEMSAVAVSSLNARAWAKEPPIITVTPPTDEAERAQSPVSTYYRFGTTGTETTPVVYNGSNAPIVTQPGTYQINTFARDEAGNTSENPDKFFLFGYDNTLPLFKQVLAGKDATMRLVKKDTQMRLEVLTTDTISGAMQADYLLYNRTGKKMEPKITSAVTNGSGADAYMFTIPFDDPAATRFQLKSITDAADNTLDIDSPALTVIMGKVEERNADGTISTKKDWEIQFKDKGGNTHTTTLDDNGEYQILLPDGNYDVTVKNDSDSDGGPLAIGEVVVGEEMGGNLYDEQTRRVDYLIDRVTPILSIKTSGVIGAWTNQDITFTLGNDAVFANRVPYAYYVSIDGGEYMSLDGLSNWDFANNTLTLNDTNVHTYRFKIITKKGLTDESKAYDVKLDKVAPAVDSILTTDGSKSKETLGVKDNTVNGVFYNKPTKVTVHTSDDDVVEFSYCFVETEDANYLLSGKEPFTKINAAQSITVNVADNFRGKLFVKVQDCAGNVSTVYEAYFTVDQIRPTVVSIKPSNESVDVGIADVFTIEYSERMKMGGGSIKLYRKSNKQLLADFSSSNRRAKLSSDCKTVTFTLPYLLEHSTDYYLVVDDDFAVDWAENTLETPFGMAKDKQWYFRTEEEKPIPDEDIRLHEFEVYRIFDENTLKRVYSTIVPNMEKTQSLTLLRSANDVRLSIKPIFDSKPSDLTVTVAEGNVQTQLDEKKEAILATFPKGETGRAVIKITLGKSTNTFTFIVNFLNPEMKVVVRDELNVDAQVDENMLVSLIDPPTDAEKILIELIIAKAEHGDATADEITRLKNAAGRRSVLMDISLLMTTESEGKKTIQKLTNLQENLKITLNILPEVMNPRGYRVLRMHRDEISNLQFTTDSKVINFYSDRFSLFAIAAVNKSSKNSDREIEPETPPEPYEENTVDTASSSADRPIQSTQPNPSNGGEEAGKGDAQAVDEEKVYNKEQDVQAVDVGKVYGKWSLIDLLCTLLTIAMEVIILLRKKRTLLGIIPATVIAIGSVILLICTQTFSAPMVLWDVWSSLFLMLSLVTIIICLFLRNHHKTRDDDETSQSSTDK</sequence>
<keyword evidence="7" id="KW-1185">Reference proteome</keyword>
<proteinExistence type="predicted"/>
<feature type="chain" id="PRO_5038441545" evidence="4">
    <location>
        <begin position="22"/>
        <end position="4823"/>
    </location>
</feature>
<dbReference type="STRING" id="474960.SAMN05216180_1965"/>
<keyword evidence="3" id="KW-0812">Transmembrane</keyword>
<feature type="domain" description="SbsA Ig-like" evidence="5">
    <location>
        <begin position="4261"/>
        <end position="4377"/>
    </location>
</feature>
<evidence type="ECO:0000313" key="7">
    <source>
        <dbReference type="Proteomes" id="UP000199158"/>
    </source>
</evidence>
<dbReference type="Pfam" id="PF13205">
    <property type="entry name" value="Big_5"/>
    <property type="match status" value="1"/>
</dbReference>
<feature type="compositionally biased region" description="Low complexity" evidence="2">
    <location>
        <begin position="231"/>
        <end position="251"/>
    </location>
</feature>
<dbReference type="InterPro" id="IPR032812">
    <property type="entry name" value="SbsA_Ig"/>
</dbReference>
<name>A0A1H8BKW3_9FIRM</name>
<keyword evidence="3" id="KW-0472">Membrane</keyword>
<dbReference type="Proteomes" id="UP000199158">
    <property type="component" value="Unassembled WGS sequence"/>
</dbReference>
<evidence type="ECO:0000313" key="6">
    <source>
        <dbReference type="EMBL" id="SEM83433.1"/>
    </source>
</evidence>
<dbReference type="RefSeq" id="WP_123810987.1">
    <property type="nucleotide sequence ID" value="NZ_FOCG01000001.1"/>
</dbReference>
<dbReference type="EMBL" id="FOCG01000001">
    <property type="protein sequence ID" value="SEM83433.1"/>
    <property type="molecule type" value="Genomic_DNA"/>
</dbReference>
<gene>
    <name evidence="6" type="ORF">SAMN05216180_1965</name>
</gene>
<evidence type="ECO:0000256" key="2">
    <source>
        <dbReference type="SAM" id="MobiDB-lite"/>
    </source>
</evidence>
<feature type="region of interest" description="Disordered" evidence="2">
    <location>
        <begin position="4650"/>
        <end position="4703"/>
    </location>
</feature>
<evidence type="ECO:0000256" key="3">
    <source>
        <dbReference type="SAM" id="Phobius"/>
    </source>
</evidence>
<feature type="compositionally biased region" description="Polar residues" evidence="2">
    <location>
        <begin position="252"/>
        <end position="265"/>
    </location>
</feature>
<feature type="compositionally biased region" description="Low complexity" evidence="2">
    <location>
        <begin position="162"/>
        <end position="204"/>
    </location>
</feature>
<feature type="transmembrane region" description="Helical" evidence="3">
    <location>
        <begin position="4783"/>
        <end position="4804"/>
    </location>
</feature>
<evidence type="ECO:0000256" key="4">
    <source>
        <dbReference type="SAM" id="SignalP"/>
    </source>
</evidence>
<dbReference type="OrthoDB" id="9757737at2"/>
<protein>
    <submittedName>
        <fullName evidence="6">Large exoprotein involved in heme utilization or adhesion</fullName>
    </submittedName>
</protein>
<feature type="transmembrane region" description="Helical" evidence="3">
    <location>
        <begin position="4727"/>
        <end position="4747"/>
    </location>
</feature>
<accession>A0A1H8BKW3</accession>
<keyword evidence="1 4" id="KW-0732">Signal</keyword>
<feature type="compositionally biased region" description="Acidic residues" evidence="2">
    <location>
        <begin position="4658"/>
        <end position="4669"/>
    </location>
</feature>
<dbReference type="Gene3D" id="2.160.20.110">
    <property type="match status" value="3"/>
</dbReference>